<dbReference type="SUPFAM" id="SSF47769">
    <property type="entry name" value="SAM/Pointed domain"/>
    <property type="match status" value="1"/>
</dbReference>
<evidence type="ECO:0000313" key="3">
    <source>
        <dbReference type="Proteomes" id="UP000289340"/>
    </source>
</evidence>
<gene>
    <name evidence="2" type="ORF">D0Y65_045470</name>
</gene>
<feature type="region of interest" description="Disordered" evidence="1">
    <location>
        <begin position="251"/>
        <end position="296"/>
    </location>
</feature>
<accession>A0A445G530</accession>
<dbReference type="SMR" id="A0A445G530"/>
<feature type="region of interest" description="Disordered" evidence="1">
    <location>
        <begin position="155"/>
        <end position="179"/>
    </location>
</feature>
<dbReference type="PANTHER" id="PTHR33915:SF3">
    <property type="entry name" value="STERILE ALPHA MOTIF (SAM) DOMAIN PROTEIN"/>
    <property type="match status" value="1"/>
</dbReference>
<evidence type="ECO:0000256" key="1">
    <source>
        <dbReference type="SAM" id="MobiDB-lite"/>
    </source>
</evidence>
<comment type="caution">
    <text evidence="2">The sequence shown here is derived from an EMBL/GenBank/DDBJ whole genome shotgun (WGS) entry which is preliminary data.</text>
</comment>
<protein>
    <recommendedName>
        <fullName evidence="4">SAM domain-containing protein</fullName>
    </recommendedName>
</protein>
<proteinExistence type="predicted"/>
<dbReference type="InterPro" id="IPR013761">
    <property type="entry name" value="SAM/pointed_sf"/>
</dbReference>
<evidence type="ECO:0000313" key="2">
    <source>
        <dbReference type="EMBL" id="RZB56295.1"/>
    </source>
</evidence>
<sequence length="318" mass="35943">MTTSNLSISYHIGTTPSSSSSSMDWFSWLSRTTLEPSLIYDYGLTFARNELQLEDACYFNHEFLQSMGISIAKHRLEILKLVKKQEGGGAARPNKKLSGVIKKCLRKCMNKFVVSHDHHAVKHMPCSMVNVSVPPPLPPPPHEISWYHQGKLKGSLVRKQQQGSEELKEEKKEKPFPVPPIYRSRTIALSGPLEYGGRMHHEKMVHSRALKLSGPLDGRMHERMMMMNSTNSRTPLMPGPLDARFVATTKSPRVSGPLDPRVLVENRSPRLPRPSDAARAETESPMGYSPYNKPKADFDFDDDDHTLWPSLFQDLKPT</sequence>
<keyword evidence="3" id="KW-1185">Reference proteome</keyword>
<evidence type="ECO:0008006" key="4">
    <source>
        <dbReference type="Google" id="ProtNLM"/>
    </source>
</evidence>
<dbReference type="Gene3D" id="1.10.150.50">
    <property type="entry name" value="Transcription Factor, Ets-1"/>
    <property type="match status" value="1"/>
</dbReference>
<organism evidence="2 3">
    <name type="scientific">Glycine soja</name>
    <name type="common">Wild soybean</name>
    <dbReference type="NCBI Taxonomy" id="3848"/>
    <lineage>
        <taxon>Eukaryota</taxon>
        <taxon>Viridiplantae</taxon>
        <taxon>Streptophyta</taxon>
        <taxon>Embryophyta</taxon>
        <taxon>Tracheophyta</taxon>
        <taxon>Spermatophyta</taxon>
        <taxon>Magnoliopsida</taxon>
        <taxon>eudicotyledons</taxon>
        <taxon>Gunneridae</taxon>
        <taxon>Pentapetalae</taxon>
        <taxon>rosids</taxon>
        <taxon>fabids</taxon>
        <taxon>Fabales</taxon>
        <taxon>Fabaceae</taxon>
        <taxon>Papilionoideae</taxon>
        <taxon>50 kb inversion clade</taxon>
        <taxon>NPAAA clade</taxon>
        <taxon>indigoferoid/millettioid clade</taxon>
        <taxon>Phaseoleae</taxon>
        <taxon>Glycine</taxon>
        <taxon>Glycine subgen. Soja</taxon>
    </lineage>
</organism>
<dbReference type="AlphaFoldDB" id="A0A445G530"/>
<name>A0A445G530_GLYSO</name>
<dbReference type="Gramene" id="XM_028354724.1">
    <property type="protein sequence ID" value="XP_028210525.1"/>
    <property type="gene ID" value="LOC114393394"/>
</dbReference>
<dbReference type="EMBL" id="QZWG01000017">
    <property type="protein sequence ID" value="RZB56295.1"/>
    <property type="molecule type" value="Genomic_DNA"/>
</dbReference>
<dbReference type="PANTHER" id="PTHR33915">
    <property type="entry name" value="OSJNBA0033G05.11 PROTEIN"/>
    <property type="match status" value="1"/>
</dbReference>
<feature type="compositionally biased region" description="Basic and acidic residues" evidence="1">
    <location>
        <begin position="165"/>
        <end position="175"/>
    </location>
</feature>
<dbReference type="CDD" id="cd09487">
    <property type="entry name" value="SAM_superfamily"/>
    <property type="match status" value="1"/>
</dbReference>
<dbReference type="Proteomes" id="UP000289340">
    <property type="component" value="Chromosome 17"/>
</dbReference>
<reference evidence="2 3" key="1">
    <citation type="submission" date="2018-09" db="EMBL/GenBank/DDBJ databases">
        <title>A high-quality reference genome of wild soybean provides a powerful tool to mine soybean genomes.</title>
        <authorList>
            <person name="Xie M."/>
            <person name="Chung C.Y.L."/>
            <person name="Li M.-W."/>
            <person name="Wong F.-L."/>
            <person name="Chan T.-F."/>
            <person name="Lam H.-M."/>
        </authorList>
    </citation>
    <scope>NUCLEOTIDE SEQUENCE [LARGE SCALE GENOMIC DNA]</scope>
    <source>
        <strain evidence="3">cv. W05</strain>
        <tissue evidence="2">Hypocotyl of etiolated seedlings</tissue>
    </source>
</reference>